<gene>
    <name evidence="3" type="ORF">HNO88_003279</name>
</gene>
<dbReference type="PROSITE" id="PS50887">
    <property type="entry name" value="GGDEF"/>
    <property type="match status" value="1"/>
</dbReference>
<dbReference type="AlphaFoldDB" id="A0A7W7KBX0"/>
<feature type="domain" description="EAL" evidence="1">
    <location>
        <begin position="339"/>
        <end position="593"/>
    </location>
</feature>
<evidence type="ECO:0000259" key="1">
    <source>
        <dbReference type="PROSITE" id="PS50883"/>
    </source>
</evidence>
<comment type="caution">
    <text evidence="3">The sequence shown here is derived from an EMBL/GenBank/DDBJ whole genome shotgun (WGS) entry which is preliminary data.</text>
</comment>
<dbReference type="InterPro" id="IPR001633">
    <property type="entry name" value="EAL_dom"/>
</dbReference>
<dbReference type="SUPFAM" id="SSF141868">
    <property type="entry name" value="EAL domain-like"/>
    <property type="match status" value="1"/>
</dbReference>
<dbReference type="PANTHER" id="PTHR33121:SF70">
    <property type="entry name" value="SIGNALING PROTEIN YKOW"/>
    <property type="match status" value="1"/>
</dbReference>
<dbReference type="InterPro" id="IPR000160">
    <property type="entry name" value="GGDEF_dom"/>
</dbReference>
<dbReference type="InterPro" id="IPR029787">
    <property type="entry name" value="Nucleotide_cyclase"/>
</dbReference>
<evidence type="ECO:0000313" key="3">
    <source>
        <dbReference type="EMBL" id="MBB4859946.1"/>
    </source>
</evidence>
<protein>
    <submittedName>
        <fullName evidence="3">Diguanylate cyclase (GGDEF)-like protein</fullName>
    </submittedName>
</protein>
<evidence type="ECO:0000259" key="2">
    <source>
        <dbReference type="PROSITE" id="PS50887"/>
    </source>
</evidence>
<proteinExistence type="predicted"/>
<organism evidence="3 4">
    <name type="scientific">Novosphingobium chloroacetimidivorans</name>
    <dbReference type="NCBI Taxonomy" id="1428314"/>
    <lineage>
        <taxon>Bacteria</taxon>
        <taxon>Pseudomonadati</taxon>
        <taxon>Pseudomonadota</taxon>
        <taxon>Alphaproteobacteria</taxon>
        <taxon>Sphingomonadales</taxon>
        <taxon>Sphingomonadaceae</taxon>
        <taxon>Novosphingobium</taxon>
    </lineage>
</organism>
<dbReference type="Pfam" id="PF00563">
    <property type="entry name" value="EAL"/>
    <property type="match status" value="1"/>
</dbReference>
<dbReference type="InterPro" id="IPR043128">
    <property type="entry name" value="Rev_trsase/Diguanyl_cyclase"/>
</dbReference>
<evidence type="ECO:0000313" key="4">
    <source>
        <dbReference type="Proteomes" id="UP000555448"/>
    </source>
</evidence>
<dbReference type="SMART" id="SM00267">
    <property type="entry name" value="GGDEF"/>
    <property type="match status" value="1"/>
</dbReference>
<name>A0A7W7KBX0_9SPHN</name>
<dbReference type="SUPFAM" id="SSF55781">
    <property type="entry name" value="GAF domain-like"/>
    <property type="match status" value="1"/>
</dbReference>
<dbReference type="CDD" id="cd01948">
    <property type="entry name" value="EAL"/>
    <property type="match status" value="1"/>
</dbReference>
<dbReference type="InterPro" id="IPR035919">
    <property type="entry name" value="EAL_sf"/>
</dbReference>
<dbReference type="Gene3D" id="3.30.450.40">
    <property type="match status" value="1"/>
</dbReference>
<dbReference type="GO" id="GO:0071111">
    <property type="term" value="F:cyclic-guanylate-specific phosphodiesterase activity"/>
    <property type="evidence" value="ECO:0007669"/>
    <property type="project" value="InterPro"/>
</dbReference>
<dbReference type="SUPFAM" id="SSF55073">
    <property type="entry name" value="Nucleotide cyclase"/>
    <property type="match status" value="1"/>
</dbReference>
<dbReference type="Gene3D" id="3.20.20.450">
    <property type="entry name" value="EAL domain"/>
    <property type="match status" value="1"/>
</dbReference>
<dbReference type="RefSeq" id="WP_184247779.1">
    <property type="nucleotide sequence ID" value="NZ_JACHLR010000015.1"/>
</dbReference>
<dbReference type="SMART" id="SM00052">
    <property type="entry name" value="EAL"/>
    <property type="match status" value="1"/>
</dbReference>
<accession>A0A7W7KBX0</accession>
<dbReference type="InterPro" id="IPR003018">
    <property type="entry name" value="GAF"/>
</dbReference>
<dbReference type="PROSITE" id="PS50883">
    <property type="entry name" value="EAL"/>
    <property type="match status" value="1"/>
</dbReference>
<dbReference type="Pfam" id="PF13185">
    <property type="entry name" value="GAF_2"/>
    <property type="match status" value="1"/>
</dbReference>
<reference evidence="3 4" key="1">
    <citation type="submission" date="2020-08" db="EMBL/GenBank/DDBJ databases">
        <title>Functional genomics of gut bacteria from endangered species of beetles.</title>
        <authorList>
            <person name="Carlos-Shanley C."/>
        </authorList>
    </citation>
    <scope>NUCLEOTIDE SEQUENCE [LARGE SCALE GENOMIC DNA]</scope>
    <source>
        <strain evidence="3 4">S00245</strain>
    </source>
</reference>
<dbReference type="EMBL" id="JACHLR010000015">
    <property type="protein sequence ID" value="MBB4859946.1"/>
    <property type="molecule type" value="Genomic_DNA"/>
</dbReference>
<dbReference type="CDD" id="cd01949">
    <property type="entry name" value="GGDEF"/>
    <property type="match status" value="1"/>
</dbReference>
<dbReference type="Proteomes" id="UP000555448">
    <property type="component" value="Unassembled WGS sequence"/>
</dbReference>
<dbReference type="NCBIfam" id="TIGR00254">
    <property type="entry name" value="GGDEF"/>
    <property type="match status" value="1"/>
</dbReference>
<keyword evidence="4" id="KW-1185">Reference proteome</keyword>
<dbReference type="Pfam" id="PF00990">
    <property type="entry name" value="GGDEF"/>
    <property type="match status" value="1"/>
</dbReference>
<dbReference type="InterPro" id="IPR050706">
    <property type="entry name" value="Cyclic-di-GMP_PDE-like"/>
</dbReference>
<feature type="domain" description="GGDEF" evidence="2">
    <location>
        <begin position="198"/>
        <end position="330"/>
    </location>
</feature>
<dbReference type="Gene3D" id="3.30.70.270">
    <property type="match status" value="1"/>
</dbReference>
<dbReference type="SMART" id="SM00065">
    <property type="entry name" value="GAF"/>
    <property type="match status" value="1"/>
</dbReference>
<dbReference type="InterPro" id="IPR029016">
    <property type="entry name" value="GAF-like_dom_sf"/>
</dbReference>
<dbReference type="PANTHER" id="PTHR33121">
    <property type="entry name" value="CYCLIC DI-GMP PHOSPHODIESTERASE PDEF"/>
    <property type="match status" value="1"/>
</dbReference>
<sequence>MIDLQNVILEMIAKGESLSDTAERLCREVERLIPDAICSILTVDAEGRLESLAAPSLPQTYADAIAGIAIGPHVGTCGAAAFHGRDMVSEDIRNDPSWDGYRDLVVPAGFLACWSHPIFDAQDRVIATFAFYYREHRGPSERERAMAEQCARLCTIALDRHRRVLEHHRRATIDDLTGLLNRSAFDAALTRLDCAIPGAWALAVIDLDNLKVVNDTFGHAAGDTLLQHVAARLERAARPESVYRLGGDEFAVILTHESSLHDLDATVTAYLAALSPNADCGGNVIGPRATIGLAVLASGDRTAERVRQNADFALYHAKETGRGGYVRYWPGIGTRMTRRLTAVREVDAALREDRIEAHYQPIIRIETGEIVGLEALCRMRLGQNLVTAAAFHEATTDAQIASALTERMMQLVAADLRSWLNAGIPFQHVSVNVSSADFHGLTILPTVLETFGRENVPLKHVILEVTELVYMADDAGVVQKAVARLRKAGLEVALDDFGTGYASLTHLMTVPVDYIKIDKTFVDRIVDHMPSIAIVEGMIGIAHKLGIRVVAEGVETSEQARQLLALGCTMAQGFFYSPAVSAIEAGAMMLASAEGVAEPLPNAKWRVV</sequence>